<feature type="domain" description="Nudix hydrolase" evidence="4">
    <location>
        <begin position="2"/>
        <end position="149"/>
    </location>
</feature>
<gene>
    <name evidence="5" type="ORF">P3G67_13825</name>
</gene>
<dbReference type="PANTHER" id="PTHR43046">
    <property type="entry name" value="GDP-MANNOSE MANNOSYL HYDROLASE"/>
    <property type="match status" value="1"/>
</dbReference>
<evidence type="ECO:0000256" key="2">
    <source>
        <dbReference type="ARBA" id="ARBA00022801"/>
    </source>
</evidence>
<keyword evidence="3" id="KW-0460">Magnesium</keyword>
<evidence type="ECO:0000259" key="4">
    <source>
        <dbReference type="PROSITE" id="PS51462"/>
    </source>
</evidence>
<evidence type="ECO:0000313" key="6">
    <source>
        <dbReference type="Proteomes" id="UP001216579"/>
    </source>
</evidence>
<dbReference type="PROSITE" id="PS51462">
    <property type="entry name" value="NUDIX"/>
    <property type="match status" value="1"/>
</dbReference>
<name>A0ABT5ZL24_9ACTN</name>
<proteinExistence type="predicted"/>
<dbReference type="Gene3D" id="3.90.79.10">
    <property type="entry name" value="Nucleoside Triphosphate Pyrophosphohydrolase"/>
    <property type="match status" value="1"/>
</dbReference>
<dbReference type="Proteomes" id="UP001216579">
    <property type="component" value="Unassembled WGS sequence"/>
</dbReference>
<sequence>MRIRDSARGVVFNDDGEILLLRCEDKEPVDPRNPDLLRYWVTPGGGTKSGETPEQSLVRELYEETGMVDVVVGACVWLRELELVLPERGPVLSRERYFLCQSREKRTSREHMTVSERTVIKEMGWWALDRLADSSETFRPPGLVPLVRRLCSDGPPSEPIRIEG</sequence>
<comment type="caution">
    <text evidence="5">The sequence shown here is derived from an EMBL/GenBank/DDBJ whole genome shotgun (WGS) entry which is preliminary data.</text>
</comment>
<dbReference type="PRINTS" id="PR00502">
    <property type="entry name" value="NUDIXFAMILY"/>
</dbReference>
<organism evidence="5 6">
    <name type="scientific">Streptomyces silvisoli</name>
    <dbReference type="NCBI Taxonomy" id="3034235"/>
    <lineage>
        <taxon>Bacteria</taxon>
        <taxon>Bacillati</taxon>
        <taxon>Actinomycetota</taxon>
        <taxon>Actinomycetes</taxon>
        <taxon>Kitasatosporales</taxon>
        <taxon>Streptomycetaceae</taxon>
        <taxon>Streptomyces</taxon>
    </lineage>
</organism>
<dbReference type="RefSeq" id="WP_276093741.1">
    <property type="nucleotide sequence ID" value="NZ_JARJBC010000007.1"/>
</dbReference>
<dbReference type="Pfam" id="PF00293">
    <property type="entry name" value="NUDIX"/>
    <property type="match status" value="1"/>
</dbReference>
<keyword evidence="6" id="KW-1185">Reference proteome</keyword>
<dbReference type="CDD" id="cd04685">
    <property type="entry name" value="NUDIX_Hydrolase"/>
    <property type="match status" value="1"/>
</dbReference>
<evidence type="ECO:0000256" key="1">
    <source>
        <dbReference type="ARBA" id="ARBA00001946"/>
    </source>
</evidence>
<comment type="cofactor">
    <cofactor evidence="1">
        <name>Mg(2+)</name>
        <dbReference type="ChEBI" id="CHEBI:18420"/>
    </cofactor>
</comment>
<evidence type="ECO:0000256" key="3">
    <source>
        <dbReference type="ARBA" id="ARBA00022842"/>
    </source>
</evidence>
<keyword evidence="2" id="KW-0378">Hydrolase</keyword>
<dbReference type="InterPro" id="IPR015797">
    <property type="entry name" value="NUDIX_hydrolase-like_dom_sf"/>
</dbReference>
<evidence type="ECO:0000313" key="5">
    <source>
        <dbReference type="EMBL" id="MDF3290304.1"/>
    </source>
</evidence>
<reference evidence="5 6" key="1">
    <citation type="submission" date="2023-03" db="EMBL/GenBank/DDBJ databases">
        <title>Draft genome sequence of Streptomyces sp. RB6PN23 isolated from peat swamp forest in Thailand.</title>
        <authorList>
            <person name="Klaysubun C."/>
            <person name="Duangmal K."/>
        </authorList>
    </citation>
    <scope>NUCLEOTIDE SEQUENCE [LARGE SCALE GENOMIC DNA]</scope>
    <source>
        <strain evidence="5 6">RB6PN23</strain>
    </source>
</reference>
<dbReference type="SUPFAM" id="SSF55811">
    <property type="entry name" value="Nudix"/>
    <property type="match status" value="1"/>
</dbReference>
<accession>A0ABT5ZL24</accession>
<dbReference type="PANTHER" id="PTHR43046:SF12">
    <property type="entry name" value="GDP-MANNOSE MANNOSYL HYDROLASE"/>
    <property type="match status" value="1"/>
</dbReference>
<dbReference type="InterPro" id="IPR020476">
    <property type="entry name" value="Nudix_hydrolase"/>
</dbReference>
<protein>
    <submittedName>
        <fullName evidence="5">NUDIX domain-containing protein</fullName>
    </submittedName>
</protein>
<dbReference type="InterPro" id="IPR000086">
    <property type="entry name" value="NUDIX_hydrolase_dom"/>
</dbReference>
<dbReference type="EMBL" id="JARJBC010000007">
    <property type="protein sequence ID" value="MDF3290304.1"/>
    <property type="molecule type" value="Genomic_DNA"/>
</dbReference>